<dbReference type="Proteomes" id="UP000238650">
    <property type="component" value="Unassembled WGS sequence"/>
</dbReference>
<reference evidence="4 5" key="1">
    <citation type="journal article" date="2017" name="New Microbes New Infect">
        <title>Genome sequence of 'Leucobacter massiliensis' sp. nov. isolated from human pharynx after travel to the 2014 Hajj.</title>
        <authorList>
            <person name="Leangapichart T."/>
            <person name="Gautret P."/>
            <person name="Nguyen T.T."/>
            <person name="Armstrong N."/>
            <person name="Rolain J.M."/>
        </authorList>
    </citation>
    <scope>NUCLEOTIDE SEQUENCE [LARGE SCALE GENOMIC DNA]</scope>
    <source>
        <strain evidence="4 5">122RC15</strain>
    </source>
</reference>
<evidence type="ECO:0000259" key="3">
    <source>
        <dbReference type="Pfam" id="PF04230"/>
    </source>
</evidence>
<protein>
    <recommendedName>
        <fullName evidence="3">Polysaccharide pyruvyl transferase domain-containing protein</fullName>
    </recommendedName>
</protein>
<accession>A0A2S9QKU5</accession>
<feature type="coiled-coil region" evidence="1">
    <location>
        <begin position="523"/>
        <end position="557"/>
    </location>
</feature>
<sequence>MRMPCGRNSSRSDRNSSPAFCPSRTVRPRSASSTRCSRRAGTRDRHAGPVRGERPSRLAARDTEAVVKIVVLGDVSGAGQYHLGDEAMTEVAIEQLRRRGAEVTLIAGEVDISGPFYDVTAVPRFGFWRPESRRGKQDLLDRILAEVRNGSPSTAELAATVGAVREARAVVIAGGGNLNSRNTPNHIFDRLALKRIAEHFEVPLYVSSQTVGPELAWADRVMIAEIMSYARVVGARESYTAELIAEITGGRARVVRTLDDAVLLEPSEDAMELSARLGLPDRYAVGSFTYHAWSTGLPRYQLYREIARALDEVCERRDLDIVLLPHMGVLGESEQRGDRNDVYCHDAIVAASRSGRIRSLPMISAREVLAVTADAEFSISTRYHPLVFGAALGVPAIGLVTSFYSSVRMRGALDNFGLSAFAIPFESWRSVFAARVLDALSRDAPVLRRHATRVSEFVREYQSSWWDGVVADISGHGELMTSDAVFSGGYSWAASEADADLLLTHRLAHDATNIDRLNVDFSVEQLREQLVESEKRIDELERELHALRDETQREAAQLRHRTRPPGAALRDRINAWRRSRLGSGK</sequence>
<dbReference type="Pfam" id="PF04230">
    <property type="entry name" value="PS_pyruv_trans"/>
    <property type="match status" value="1"/>
</dbReference>
<evidence type="ECO:0000313" key="5">
    <source>
        <dbReference type="Proteomes" id="UP000238650"/>
    </source>
</evidence>
<dbReference type="InterPro" id="IPR007345">
    <property type="entry name" value="Polysacch_pyruvyl_Trfase"/>
</dbReference>
<gene>
    <name evidence="4" type="ORF">B4915_12385</name>
</gene>
<dbReference type="PANTHER" id="PTHR36836:SF1">
    <property type="entry name" value="COLANIC ACID BIOSYNTHESIS PROTEIN WCAK"/>
    <property type="match status" value="1"/>
</dbReference>
<evidence type="ECO:0000256" key="2">
    <source>
        <dbReference type="SAM" id="MobiDB-lite"/>
    </source>
</evidence>
<feature type="compositionally biased region" description="Basic and acidic residues" evidence="2">
    <location>
        <begin position="41"/>
        <end position="59"/>
    </location>
</feature>
<dbReference type="PANTHER" id="PTHR36836">
    <property type="entry name" value="COLANIC ACID BIOSYNTHESIS PROTEIN WCAK"/>
    <property type="match status" value="1"/>
</dbReference>
<organism evidence="4 5">
    <name type="scientific">Leucobacter massiliensis</name>
    <dbReference type="NCBI Taxonomy" id="1686285"/>
    <lineage>
        <taxon>Bacteria</taxon>
        <taxon>Bacillati</taxon>
        <taxon>Actinomycetota</taxon>
        <taxon>Actinomycetes</taxon>
        <taxon>Micrococcales</taxon>
        <taxon>Microbacteriaceae</taxon>
        <taxon>Leucobacter</taxon>
    </lineage>
</organism>
<dbReference type="AlphaFoldDB" id="A0A2S9QKU5"/>
<comment type="caution">
    <text evidence="4">The sequence shown here is derived from an EMBL/GenBank/DDBJ whole genome shotgun (WGS) entry which is preliminary data.</text>
</comment>
<evidence type="ECO:0000256" key="1">
    <source>
        <dbReference type="SAM" id="Coils"/>
    </source>
</evidence>
<keyword evidence="5" id="KW-1185">Reference proteome</keyword>
<feature type="region of interest" description="Disordered" evidence="2">
    <location>
        <begin position="1"/>
        <end position="59"/>
    </location>
</feature>
<name>A0A2S9QKU5_9MICO</name>
<evidence type="ECO:0000313" key="4">
    <source>
        <dbReference type="EMBL" id="PRI10203.1"/>
    </source>
</evidence>
<keyword evidence="1" id="KW-0175">Coiled coil</keyword>
<proteinExistence type="predicted"/>
<feature type="domain" description="Polysaccharide pyruvyl transferase" evidence="3">
    <location>
        <begin position="83"/>
        <end position="400"/>
    </location>
</feature>
<dbReference type="OrthoDB" id="3268731at2"/>
<dbReference type="EMBL" id="MWZD01000022">
    <property type="protein sequence ID" value="PRI10203.1"/>
    <property type="molecule type" value="Genomic_DNA"/>
</dbReference>